<dbReference type="CDD" id="cd08249">
    <property type="entry name" value="enoyl_reductase_like"/>
    <property type="match status" value="1"/>
</dbReference>
<protein>
    <recommendedName>
        <fullName evidence="3">Enoyl reductase (ER) domain-containing protein</fullName>
    </recommendedName>
</protein>
<sequence>MSKTMKEVIIYGEPFRTEIVESPIPEPTENEVLIRIIVTDSNPKDWKYPIYFSTPGNSGDDIAGYVHKVGSNVVEFKPGDRVAAFHVMRAPGGSYAEYGIAPAHTTFHIPAKTSFEEASTIPLASMTAAVALYQQLGLPLPWNPAPEGKRIPLIVYGGSTAIGAFALKFAKLSNIHPLITVSGAGIDFVKSLNAADHIIDYRKGNVAKDLKAALGGEKAYFAFDAISEKGSFVSISEVLERPGGKIALVLPGNDYSAIPEGIEAIRTWVGSVHQGHFPGNTGKGLEDLEFGFVMFRYIGRLLAEGKFSGHPQTLIEGGLTGLDKGLKLLKDGKASATKYVYRIADE</sequence>
<dbReference type="InterPro" id="IPR013154">
    <property type="entry name" value="ADH-like_N"/>
</dbReference>
<keyword evidence="2" id="KW-0560">Oxidoreductase</keyword>
<evidence type="ECO:0000259" key="3">
    <source>
        <dbReference type="SMART" id="SM00829"/>
    </source>
</evidence>
<dbReference type="SUPFAM" id="SSF50129">
    <property type="entry name" value="GroES-like"/>
    <property type="match status" value="1"/>
</dbReference>
<dbReference type="SMART" id="SM00829">
    <property type="entry name" value="PKS_ER"/>
    <property type="match status" value="1"/>
</dbReference>
<comment type="caution">
    <text evidence="4">The sequence shown here is derived from an EMBL/GenBank/DDBJ whole genome shotgun (WGS) entry which is preliminary data.</text>
</comment>
<accession>A0ABR3GGM1</accession>
<dbReference type="PANTHER" id="PTHR45348">
    <property type="entry name" value="HYPOTHETICAL OXIDOREDUCTASE (EUROFUNG)"/>
    <property type="match status" value="1"/>
</dbReference>
<reference evidence="4 5" key="1">
    <citation type="submission" date="2024-02" db="EMBL/GenBank/DDBJ databases">
        <title>Discinaceae phylogenomics.</title>
        <authorList>
            <person name="Dirks A.C."/>
            <person name="James T.Y."/>
        </authorList>
    </citation>
    <scope>NUCLEOTIDE SEQUENCE [LARGE SCALE GENOMIC DNA]</scope>
    <source>
        <strain evidence="4 5">ACD0624</strain>
    </source>
</reference>
<dbReference type="InterPro" id="IPR011032">
    <property type="entry name" value="GroES-like_sf"/>
</dbReference>
<dbReference type="Proteomes" id="UP001447188">
    <property type="component" value="Unassembled WGS sequence"/>
</dbReference>
<evidence type="ECO:0000256" key="1">
    <source>
        <dbReference type="ARBA" id="ARBA00008072"/>
    </source>
</evidence>
<dbReference type="Gene3D" id="3.90.180.10">
    <property type="entry name" value="Medium-chain alcohol dehydrogenases, catalytic domain"/>
    <property type="match status" value="1"/>
</dbReference>
<dbReference type="PANTHER" id="PTHR45348:SF5">
    <property type="entry name" value="OXIDOREDUCTASE, PUTATIVE (AFU_ORTHOLOGUE AFUA_8G01420)-RELATED"/>
    <property type="match status" value="1"/>
</dbReference>
<feature type="domain" description="Enoyl reductase (ER)" evidence="3">
    <location>
        <begin position="12"/>
        <end position="334"/>
    </location>
</feature>
<dbReference type="Gene3D" id="3.40.50.720">
    <property type="entry name" value="NAD(P)-binding Rossmann-like Domain"/>
    <property type="match status" value="1"/>
</dbReference>
<organism evidence="4 5">
    <name type="scientific">Discina gigas</name>
    <dbReference type="NCBI Taxonomy" id="1032678"/>
    <lineage>
        <taxon>Eukaryota</taxon>
        <taxon>Fungi</taxon>
        <taxon>Dikarya</taxon>
        <taxon>Ascomycota</taxon>
        <taxon>Pezizomycotina</taxon>
        <taxon>Pezizomycetes</taxon>
        <taxon>Pezizales</taxon>
        <taxon>Discinaceae</taxon>
        <taxon>Discina</taxon>
    </lineage>
</organism>
<dbReference type="SUPFAM" id="SSF51735">
    <property type="entry name" value="NAD(P)-binding Rossmann-fold domains"/>
    <property type="match status" value="1"/>
</dbReference>
<evidence type="ECO:0000256" key="2">
    <source>
        <dbReference type="ARBA" id="ARBA00023002"/>
    </source>
</evidence>
<dbReference type="InterPro" id="IPR020843">
    <property type="entry name" value="ER"/>
</dbReference>
<dbReference type="InterPro" id="IPR047122">
    <property type="entry name" value="Trans-enoyl_RdTase-like"/>
</dbReference>
<evidence type="ECO:0000313" key="4">
    <source>
        <dbReference type="EMBL" id="KAL0635089.1"/>
    </source>
</evidence>
<dbReference type="InterPro" id="IPR036291">
    <property type="entry name" value="NAD(P)-bd_dom_sf"/>
</dbReference>
<name>A0ABR3GGM1_9PEZI</name>
<dbReference type="EMBL" id="JBBBZM010000078">
    <property type="protein sequence ID" value="KAL0635089.1"/>
    <property type="molecule type" value="Genomic_DNA"/>
</dbReference>
<keyword evidence="5" id="KW-1185">Reference proteome</keyword>
<evidence type="ECO:0000313" key="5">
    <source>
        <dbReference type="Proteomes" id="UP001447188"/>
    </source>
</evidence>
<gene>
    <name evidence="4" type="ORF">Q9L58_006018</name>
</gene>
<comment type="similarity">
    <text evidence="1">Belongs to the zinc-containing alcohol dehydrogenase family.</text>
</comment>
<dbReference type="Pfam" id="PF08240">
    <property type="entry name" value="ADH_N"/>
    <property type="match status" value="1"/>
</dbReference>
<proteinExistence type="inferred from homology"/>